<feature type="non-terminal residue" evidence="3">
    <location>
        <position position="1"/>
    </location>
</feature>
<gene>
    <name evidence="3" type="ORF">B0T22DRAFT_364466</name>
    <name evidence="2" type="ORF">B0T22DRAFT_365311</name>
</gene>
<evidence type="ECO:0000313" key="3">
    <source>
        <dbReference type="EMBL" id="KAK3685922.1"/>
    </source>
</evidence>
<reference evidence="3" key="1">
    <citation type="journal article" date="2023" name="Mol. Phylogenet. Evol.">
        <title>Genome-scale phylogeny and comparative genomics of the fungal order Sordariales.</title>
        <authorList>
            <person name="Hensen N."/>
            <person name="Bonometti L."/>
            <person name="Westerberg I."/>
            <person name="Brannstrom I.O."/>
            <person name="Guillou S."/>
            <person name="Cros-Aarteil S."/>
            <person name="Calhoun S."/>
            <person name="Haridas S."/>
            <person name="Kuo A."/>
            <person name="Mondo S."/>
            <person name="Pangilinan J."/>
            <person name="Riley R."/>
            <person name="LaButti K."/>
            <person name="Andreopoulos B."/>
            <person name="Lipzen A."/>
            <person name="Chen C."/>
            <person name="Yan M."/>
            <person name="Daum C."/>
            <person name="Ng V."/>
            <person name="Clum A."/>
            <person name="Steindorff A."/>
            <person name="Ohm R.A."/>
            <person name="Martin F."/>
            <person name="Silar P."/>
            <person name="Natvig D.O."/>
            <person name="Lalanne C."/>
            <person name="Gautier V."/>
            <person name="Ament-Velasquez S.L."/>
            <person name="Kruys A."/>
            <person name="Hutchinson M.I."/>
            <person name="Powell A.J."/>
            <person name="Barry K."/>
            <person name="Miller A.N."/>
            <person name="Grigoriev I.V."/>
            <person name="Debuchy R."/>
            <person name="Gladieux P."/>
            <person name="Hiltunen Thoren M."/>
            <person name="Johannesson H."/>
        </authorList>
    </citation>
    <scope>NUCLEOTIDE SEQUENCE</scope>
    <source>
        <strain evidence="3">CBS 314.62</strain>
    </source>
</reference>
<dbReference type="InterPro" id="IPR011009">
    <property type="entry name" value="Kinase-like_dom_sf"/>
</dbReference>
<dbReference type="SUPFAM" id="SSF56112">
    <property type="entry name" value="Protein kinase-like (PK-like)"/>
    <property type="match status" value="1"/>
</dbReference>
<accession>A0AAE1CAV8</accession>
<proteinExistence type="predicted"/>
<name>A0AAE1CAV8_9PEZI</name>
<sequence>MDIDKSLDRVKQVKGLRWLNRLRNRIDEIPGWVSKFHPEKLPCAIEGDELYGSFNLCQKVVFSNNEAWIIRFPIPGKTSDAHLDEKVASEVAALKLLHERTDIPVPKVKAWGVASDNALGLGPFIMEEFIQGVSLKDILRGDEAEGSMLLRNDLDDRDIEIIYRQLARFMLQIFDLNFSQVGDLPLESTTTPPRRPLTLTAHEITRLGGVDVLGPRSPGFPTTKEYFNHVVNQHWRQLLNQLNSVENEDDARQKYIFFKILRCLTDRHVWPEYDHGPFKLICDDLGLANMIVDSRENLTITGVVDLEWAYAGPAQLLGTAPWWLLQERPELWDATPETTARFLRHLSIFKRVLAEEEEENLAGGGQKELSKLIERSETEGTMWYHMILQGFFHGPGSLPWEQLKAHTPHWDRLVAGIPEEEISSFVAAKMAHLRLHDERL</sequence>
<keyword evidence="4" id="KW-1185">Reference proteome</keyword>
<protein>
    <submittedName>
        <fullName evidence="3">Phosphotransferase enzyme family protein</fullName>
    </submittedName>
</protein>
<dbReference type="InterPro" id="IPR051678">
    <property type="entry name" value="AGP_Transferase"/>
</dbReference>
<comment type="caution">
    <text evidence="3">The sequence shown here is derived from an EMBL/GenBank/DDBJ whole genome shotgun (WGS) entry which is preliminary data.</text>
</comment>
<dbReference type="Pfam" id="PF01636">
    <property type="entry name" value="APH"/>
    <property type="match status" value="1"/>
</dbReference>
<reference evidence="3" key="2">
    <citation type="submission" date="2023-06" db="EMBL/GenBank/DDBJ databases">
        <authorList>
            <consortium name="Lawrence Berkeley National Laboratory"/>
            <person name="Haridas S."/>
            <person name="Hensen N."/>
            <person name="Bonometti L."/>
            <person name="Westerberg I."/>
            <person name="Brannstrom I.O."/>
            <person name="Guillou S."/>
            <person name="Cros-Aarteil S."/>
            <person name="Calhoun S."/>
            <person name="Kuo A."/>
            <person name="Mondo S."/>
            <person name="Pangilinan J."/>
            <person name="Riley R."/>
            <person name="Labutti K."/>
            <person name="Andreopoulos B."/>
            <person name="Lipzen A."/>
            <person name="Chen C."/>
            <person name="Yanf M."/>
            <person name="Daum C."/>
            <person name="Ng V."/>
            <person name="Clum A."/>
            <person name="Steindorff A."/>
            <person name="Ohm R."/>
            <person name="Martin F."/>
            <person name="Silar P."/>
            <person name="Natvig D."/>
            <person name="Lalanne C."/>
            <person name="Gautier V."/>
            <person name="Ament-Velasquez S.L."/>
            <person name="Kruys A."/>
            <person name="Hutchinson M.I."/>
            <person name="Powell A.J."/>
            <person name="Barry K."/>
            <person name="Miller A.N."/>
            <person name="Grigoriev I.V."/>
            <person name="Debuchy R."/>
            <person name="Gladieux P."/>
            <person name="Thoren M.H."/>
            <person name="Johannesson H."/>
        </authorList>
    </citation>
    <scope>NUCLEOTIDE SEQUENCE</scope>
    <source>
        <strain evidence="3">CBS 314.62</strain>
    </source>
</reference>
<evidence type="ECO:0000313" key="2">
    <source>
        <dbReference type="EMBL" id="KAK3680705.1"/>
    </source>
</evidence>
<dbReference type="PANTHER" id="PTHR21310:SF37">
    <property type="entry name" value="AMINOGLYCOSIDE PHOSPHOTRANSFERASE DOMAIN-CONTAINING PROTEIN"/>
    <property type="match status" value="1"/>
</dbReference>
<organism evidence="3 4">
    <name type="scientific">Podospora appendiculata</name>
    <dbReference type="NCBI Taxonomy" id="314037"/>
    <lineage>
        <taxon>Eukaryota</taxon>
        <taxon>Fungi</taxon>
        <taxon>Dikarya</taxon>
        <taxon>Ascomycota</taxon>
        <taxon>Pezizomycotina</taxon>
        <taxon>Sordariomycetes</taxon>
        <taxon>Sordariomycetidae</taxon>
        <taxon>Sordariales</taxon>
        <taxon>Podosporaceae</taxon>
        <taxon>Podospora</taxon>
    </lineage>
</organism>
<evidence type="ECO:0000259" key="1">
    <source>
        <dbReference type="Pfam" id="PF01636"/>
    </source>
</evidence>
<dbReference type="PANTHER" id="PTHR21310">
    <property type="entry name" value="AMINOGLYCOSIDE PHOSPHOTRANSFERASE-RELATED-RELATED"/>
    <property type="match status" value="1"/>
</dbReference>
<dbReference type="Proteomes" id="UP001270362">
    <property type="component" value="Unassembled WGS sequence"/>
</dbReference>
<feature type="domain" description="Aminoglycoside phosphotransferase" evidence="1">
    <location>
        <begin position="67"/>
        <end position="314"/>
    </location>
</feature>
<dbReference type="AlphaFoldDB" id="A0AAE1CAV8"/>
<evidence type="ECO:0000313" key="4">
    <source>
        <dbReference type="Proteomes" id="UP001270362"/>
    </source>
</evidence>
<dbReference type="EMBL" id="JAULSO010000003">
    <property type="protein sequence ID" value="KAK3685922.1"/>
    <property type="molecule type" value="Genomic_DNA"/>
</dbReference>
<dbReference type="InterPro" id="IPR002575">
    <property type="entry name" value="Aminoglycoside_PTrfase"/>
</dbReference>
<dbReference type="EMBL" id="JAULSO010000014">
    <property type="protein sequence ID" value="KAK3680705.1"/>
    <property type="molecule type" value="Genomic_DNA"/>
</dbReference>